<dbReference type="PROSITE" id="PS50109">
    <property type="entry name" value="HIS_KIN"/>
    <property type="match status" value="1"/>
</dbReference>
<dbReference type="PANTHER" id="PTHR45436">
    <property type="entry name" value="SENSOR HISTIDINE KINASE YKOH"/>
    <property type="match status" value="1"/>
</dbReference>
<dbReference type="SUPFAM" id="SSF55874">
    <property type="entry name" value="ATPase domain of HSP90 chaperone/DNA topoisomerase II/histidine kinase"/>
    <property type="match status" value="1"/>
</dbReference>
<evidence type="ECO:0000256" key="1">
    <source>
        <dbReference type="ARBA" id="ARBA00000085"/>
    </source>
</evidence>
<dbReference type="PROSITE" id="PS50885">
    <property type="entry name" value="HAMP"/>
    <property type="match status" value="1"/>
</dbReference>
<reference evidence="14 15" key="1">
    <citation type="submission" date="2023-11" db="EMBL/GenBank/DDBJ databases">
        <title>First isolation, identification, and characterization of non-pathogenic Epilithonimonas ginsengisoli isolated from diseased farmed rainbow trout (Oncorhynchus mykiss) in Chile.</title>
        <authorList>
            <person name="Miranda C.D."/>
            <person name="Irgang R."/>
            <person name="Concha C."/>
            <person name="Rojas R."/>
            <person name="Avendano R."/>
        </authorList>
    </citation>
    <scope>NUCLEOTIDE SEQUENCE [LARGE SCALE GENOMIC DNA]</scope>
    <source>
        <strain evidence="14 15">FP99</strain>
    </source>
</reference>
<gene>
    <name evidence="14" type="ORF">NG800_011080</name>
</gene>
<dbReference type="SMART" id="SM00387">
    <property type="entry name" value="HATPase_c"/>
    <property type="match status" value="1"/>
</dbReference>
<comment type="catalytic activity">
    <reaction evidence="1">
        <text>ATP + protein L-histidine = ADP + protein N-phospho-L-histidine.</text>
        <dbReference type="EC" id="2.7.13.3"/>
    </reaction>
</comment>
<dbReference type="Pfam" id="PF02518">
    <property type="entry name" value="HATPase_c"/>
    <property type="match status" value="1"/>
</dbReference>
<dbReference type="Proteomes" id="UP001204439">
    <property type="component" value="Unassembled WGS sequence"/>
</dbReference>
<dbReference type="Gene3D" id="1.10.287.130">
    <property type="match status" value="1"/>
</dbReference>
<dbReference type="Gene3D" id="3.30.565.10">
    <property type="entry name" value="Histidine kinase-like ATPase, C-terminal domain"/>
    <property type="match status" value="1"/>
</dbReference>
<dbReference type="GO" id="GO:0016301">
    <property type="term" value="F:kinase activity"/>
    <property type="evidence" value="ECO:0007669"/>
    <property type="project" value="UniProtKB-KW"/>
</dbReference>
<evidence type="ECO:0000313" key="14">
    <source>
        <dbReference type="EMBL" id="MDW8549457.1"/>
    </source>
</evidence>
<dbReference type="SMART" id="SM00388">
    <property type="entry name" value="HisKA"/>
    <property type="match status" value="1"/>
</dbReference>
<evidence type="ECO:0000259" key="12">
    <source>
        <dbReference type="PROSITE" id="PS50109"/>
    </source>
</evidence>
<organism evidence="14 15">
    <name type="scientific">Epilithonimonas ginsengisoli</name>
    <dbReference type="NCBI Taxonomy" id="1245592"/>
    <lineage>
        <taxon>Bacteria</taxon>
        <taxon>Pseudomonadati</taxon>
        <taxon>Bacteroidota</taxon>
        <taxon>Flavobacteriia</taxon>
        <taxon>Flavobacteriales</taxon>
        <taxon>Weeksellaceae</taxon>
        <taxon>Chryseobacterium group</taxon>
        <taxon>Epilithonimonas</taxon>
    </lineage>
</organism>
<evidence type="ECO:0000259" key="13">
    <source>
        <dbReference type="PROSITE" id="PS50885"/>
    </source>
</evidence>
<dbReference type="InterPro" id="IPR036097">
    <property type="entry name" value="HisK_dim/P_sf"/>
</dbReference>
<comment type="caution">
    <text evidence="14">The sequence shown here is derived from an EMBL/GenBank/DDBJ whole genome shotgun (WGS) entry which is preliminary data.</text>
</comment>
<comment type="subcellular location">
    <subcellularLocation>
        <location evidence="2">Membrane</location>
    </subcellularLocation>
</comment>
<dbReference type="RefSeq" id="WP_063970317.1">
    <property type="nucleotide sequence ID" value="NZ_JAMXLT020000018.1"/>
</dbReference>
<protein>
    <recommendedName>
        <fullName evidence="3">histidine kinase</fullName>
        <ecNumber evidence="3">2.7.13.3</ecNumber>
    </recommendedName>
</protein>
<evidence type="ECO:0000313" key="15">
    <source>
        <dbReference type="Proteomes" id="UP001204439"/>
    </source>
</evidence>
<dbReference type="InterPro" id="IPR050428">
    <property type="entry name" value="TCS_sensor_his_kinase"/>
</dbReference>
<keyword evidence="4" id="KW-0597">Phosphoprotein</keyword>
<keyword evidence="7 14" id="KW-0418">Kinase</keyword>
<evidence type="ECO:0000256" key="5">
    <source>
        <dbReference type="ARBA" id="ARBA00022679"/>
    </source>
</evidence>
<evidence type="ECO:0000256" key="3">
    <source>
        <dbReference type="ARBA" id="ARBA00012438"/>
    </source>
</evidence>
<keyword evidence="10 11" id="KW-0472">Membrane</keyword>
<keyword evidence="5" id="KW-0808">Transferase</keyword>
<evidence type="ECO:0000256" key="11">
    <source>
        <dbReference type="SAM" id="Phobius"/>
    </source>
</evidence>
<dbReference type="InterPro" id="IPR005467">
    <property type="entry name" value="His_kinase_dom"/>
</dbReference>
<evidence type="ECO:0000256" key="6">
    <source>
        <dbReference type="ARBA" id="ARBA00022692"/>
    </source>
</evidence>
<dbReference type="InterPro" id="IPR003594">
    <property type="entry name" value="HATPase_dom"/>
</dbReference>
<evidence type="ECO:0000256" key="10">
    <source>
        <dbReference type="ARBA" id="ARBA00023136"/>
    </source>
</evidence>
<dbReference type="InterPro" id="IPR004358">
    <property type="entry name" value="Sig_transdc_His_kin-like_C"/>
</dbReference>
<dbReference type="EMBL" id="JAMXLT020000018">
    <property type="protein sequence ID" value="MDW8549457.1"/>
    <property type="molecule type" value="Genomic_DNA"/>
</dbReference>
<keyword evidence="6 11" id="KW-0812">Transmembrane</keyword>
<proteinExistence type="predicted"/>
<keyword evidence="8 11" id="KW-1133">Transmembrane helix</keyword>
<dbReference type="InterPro" id="IPR036890">
    <property type="entry name" value="HATPase_C_sf"/>
</dbReference>
<feature type="domain" description="HAMP" evidence="13">
    <location>
        <begin position="185"/>
        <end position="238"/>
    </location>
</feature>
<dbReference type="InterPro" id="IPR003661">
    <property type="entry name" value="HisK_dim/P_dom"/>
</dbReference>
<feature type="transmembrane region" description="Helical" evidence="11">
    <location>
        <begin position="160"/>
        <end position="179"/>
    </location>
</feature>
<accession>A0ABU4JIG0</accession>
<evidence type="ECO:0000256" key="8">
    <source>
        <dbReference type="ARBA" id="ARBA00022989"/>
    </source>
</evidence>
<dbReference type="Gene3D" id="6.10.340.10">
    <property type="match status" value="1"/>
</dbReference>
<dbReference type="SUPFAM" id="SSF47384">
    <property type="entry name" value="Homodimeric domain of signal transducing histidine kinase"/>
    <property type="match status" value="1"/>
</dbReference>
<sequence length="463" mass="53254">MLNLSFKDRISLYNLFGVAVLTLLIFSAIYITVAFTVNYDINEELTREVNVHREKSAKVNGKITLVHKEEWQQSEHNTMDMNPVFIQIFNENGKSIDKSPNLEQKDLILHPEATEEKFIDSQLDSVPIRQIQIKLEEDGQSFGHTVIAMSIKPQYRVLNSLQYILVITYILFLLILFFLTRYIAGRSISPALVIMQTTKNITAHNLKDRITLPANRDELYILSDNINELLNRIENAVLREQQFTTDASHELRTPLAIIQTTLELLVRKPRETEEYVLKIKSCIEEVNRINGMVSQLLMLARFENFDTNFQLLPIAINQLIDRAITRSKEKINTKSIKINNSNMKEYFVLSHESMLSIIFDNIISNAVKYSNNNGEINIQLENKGDWIYCTLSDHGIGILSDDLDKIYDQFYRSEANDHRHIKGSGLGLSIVKKISLLLGIQIDVQSNKGKGTDIHLKIPRFKM</sequence>
<dbReference type="InterPro" id="IPR003660">
    <property type="entry name" value="HAMP_dom"/>
</dbReference>
<dbReference type="Pfam" id="PF00512">
    <property type="entry name" value="HisKA"/>
    <property type="match status" value="1"/>
</dbReference>
<dbReference type="PRINTS" id="PR00344">
    <property type="entry name" value="BCTRLSENSOR"/>
</dbReference>
<feature type="domain" description="Histidine kinase" evidence="12">
    <location>
        <begin position="246"/>
        <end position="462"/>
    </location>
</feature>
<keyword evidence="9" id="KW-0902">Two-component regulatory system</keyword>
<dbReference type="EC" id="2.7.13.3" evidence="3"/>
<evidence type="ECO:0000256" key="9">
    <source>
        <dbReference type="ARBA" id="ARBA00023012"/>
    </source>
</evidence>
<evidence type="ECO:0000256" key="7">
    <source>
        <dbReference type="ARBA" id="ARBA00022777"/>
    </source>
</evidence>
<dbReference type="PANTHER" id="PTHR45436:SF5">
    <property type="entry name" value="SENSOR HISTIDINE KINASE TRCS"/>
    <property type="match status" value="1"/>
</dbReference>
<dbReference type="CDD" id="cd00082">
    <property type="entry name" value="HisKA"/>
    <property type="match status" value="1"/>
</dbReference>
<evidence type="ECO:0000256" key="2">
    <source>
        <dbReference type="ARBA" id="ARBA00004370"/>
    </source>
</evidence>
<name>A0ABU4JIG0_9FLAO</name>
<evidence type="ECO:0000256" key="4">
    <source>
        <dbReference type="ARBA" id="ARBA00022553"/>
    </source>
</evidence>
<keyword evidence="15" id="KW-1185">Reference proteome</keyword>
<feature type="transmembrane region" description="Helical" evidence="11">
    <location>
        <begin position="12"/>
        <end position="37"/>
    </location>
</feature>